<dbReference type="EMBL" id="JAGILA010000002">
    <property type="protein sequence ID" value="MBP2235358.1"/>
    <property type="molecule type" value="Genomic_DNA"/>
</dbReference>
<evidence type="ECO:0000313" key="2">
    <source>
        <dbReference type="Proteomes" id="UP000730739"/>
    </source>
</evidence>
<dbReference type="Proteomes" id="UP000730739">
    <property type="component" value="Unassembled WGS sequence"/>
</dbReference>
<comment type="caution">
    <text evidence="1">The sequence shown here is derived from an EMBL/GenBank/DDBJ whole genome shotgun (WGS) entry which is preliminary data.</text>
</comment>
<accession>A0ABS4QXJ0</accession>
<evidence type="ECO:0000313" key="1">
    <source>
        <dbReference type="EMBL" id="MBP2235358.1"/>
    </source>
</evidence>
<name>A0ABS4QXJ0_9HYPH</name>
<dbReference type="RefSeq" id="WP_209601571.1">
    <property type="nucleotide sequence ID" value="NZ_JAGILA010000002.1"/>
</dbReference>
<proteinExistence type="predicted"/>
<reference evidence="1 2" key="1">
    <citation type="submission" date="2021-03" db="EMBL/GenBank/DDBJ databases">
        <title>Genomic Encyclopedia of Type Strains, Phase IV (KMG-IV): sequencing the most valuable type-strain genomes for metagenomic binning, comparative biology and taxonomic classification.</title>
        <authorList>
            <person name="Goeker M."/>
        </authorList>
    </citation>
    <scope>NUCLEOTIDE SEQUENCE [LARGE SCALE GENOMIC DNA]</scope>
    <source>
        <strain evidence="1 2">DSM 13372</strain>
    </source>
</reference>
<organism evidence="1 2">
    <name type="scientific">Sinorhizobium kostiense</name>
    <dbReference type="NCBI Taxonomy" id="76747"/>
    <lineage>
        <taxon>Bacteria</taxon>
        <taxon>Pseudomonadati</taxon>
        <taxon>Pseudomonadota</taxon>
        <taxon>Alphaproteobacteria</taxon>
        <taxon>Hyphomicrobiales</taxon>
        <taxon>Rhizobiaceae</taxon>
        <taxon>Sinorhizobium/Ensifer group</taxon>
        <taxon>Sinorhizobium</taxon>
    </lineage>
</organism>
<keyword evidence="2" id="KW-1185">Reference proteome</keyword>
<protein>
    <submittedName>
        <fullName evidence="1">Uncharacterized protein</fullName>
    </submittedName>
</protein>
<sequence>MRTFTSTEIDEAIEHCSELRDIEELGLDGVEFHQKMEAVYELDRLRADLLNVACRY</sequence>
<gene>
    <name evidence="1" type="ORF">J2Z31_001850</name>
</gene>